<gene>
    <name evidence="1" type="ORF">AMTR_s00037p00149540</name>
</gene>
<name>U5D541_AMBTC</name>
<sequence length="99" mass="10988">VNTEHISVPKWEPPPVDSLTFDGCLYGIRCSKGRECRKELPRKGNLKLFSGPLLAHDANEAETRTLLSGLRILALTWTSIIFEADTANIIASATRDIEH</sequence>
<accession>U5D541</accession>
<dbReference type="AlphaFoldDB" id="U5D541"/>
<keyword evidence="2" id="KW-1185">Reference proteome</keyword>
<proteinExistence type="predicted"/>
<dbReference type="HOGENOM" id="CLU_2326776_0_0_1"/>
<evidence type="ECO:0000313" key="1">
    <source>
        <dbReference type="EMBL" id="ERN17355.1"/>
    </source>
</evidence>
<protein>
    <submittedName>
        <fullName evidence="1">Uncharacterized protein</fullName>
    </submittedName>
</protein>
<organism evidence="1 2">
    <name type="scientific">Amborella trichopoda</name>
    <dbReference type="NCBI Taxonomy" id="13333"/>
    <lineage>
        <taxon>Eukaryota</taxon>
        <taxon>Viridiplantae</taxon>
        <taxon>Streptophyta</taxon>
        <taxon>Embryophyta</taxon>
        <taxon>Tracheophyta</taxon>
        <taxon>Spermatophyta</taxon>
        <taxon>Magnoliopsida</taxon>
        <taxon>Amborellales</taxon>
        <taxon>Amborellaceae</taxon>
        <taxon>Amborella</taxon>
    </lineage>
</organism>
<reference evidence="2" key="1">
    <citation type="journal article" date="2013" name="Science">
        <title>The Amborella genome and the evolution of flowering plants.</title>
        <authorList>
            <consortium name="Amborella Genome Project"/>
        </authorList>
    </citation>
    <scope>NUCLEOTIDE SEQUENCE [LARGE SCALE GENOMIC DNA]</scope>
</reference>
<dbReference type="Proteomes" id="UP000017836">
    <property type="component" value="Unassembled WGS sequence"/>
</dbReference>
<dbReference type="Gramene" id="ERN17355">
    <property type="protein sequence ID" value="ERN17355"/>
    <property type="gene ID" value="AMTR_s00037p00149540"/>
</dbReference>
<dbReference type="EMBL" id="KI392350">
    <property type="protein sequence ID" value="ERN17355.1"/>
    <property type="molecule type" value="Genomic_DNA"/>
</dbReference>
<evidence type="ECO:0000313" key="2">
    <source>
        <dbReference type="Proteomes" id="UP000017836"/>
    </source>
</evidence>
<feature type="non-terminal residue" evidence="1">
    <location>
        <position position="1"/>
    </location>
</feature>